<keyword evidence="7 9" id="KW-0479">Metal-binding</keyword>
<feature type="transmembrane region" description="Helical" evidence="7">
    <location>
        <begin position="6"/>
        <end position="29"/>
    </location>
</feature>
<dbReference type="PANTHER" id="PTHR22926:SF5">
    <property type="entry name" value="PHOSPHO-N-ACETYLMURAMOYL-PENTAPEPTIDE-TRANSFERASE HOMOLOG"/>
    <property type="match status" value="1"/>
</dbReference>
<dbReference type="CDD" id="cd06852">
    <property type="entry name" value="GT_MraY"/>
    <property type="match status" value="1"/>
</dbReference>
<keyword evidence="7" id="KW-0131">Cell cycle</keyword>
<keyword evidence="7" id="KW-0132">Cell division</keyword>
<dbReference type="InterPro" id="IPR000715">
    <property type="entry name" value="Glycosyl_transferase_4"/>
</dbReference>
<protein>
    <recommendedName>
        <fullName evidence="7 8">Phospho-N-acetylmuramoyl-pentapeptide-transferase</fullName>
        <ecNumber evidence="7 8">2.7.8.13</ecNumber>
    </recommendedName>
    <alternativeName>
        <fullName evidence="7">UDP-MurNAc-pentapeptide phosphotransferase</fullName>
    </alternativeName>
</protein>
<feature type="binding site" evidence="9">
    <location>
        <position position="234"/>
    </location>
    <ligand>
        <name>Mg(2+)</name>
        <dbReference type="ChEBI" id="CHEBI:18420"/>
    </ligand>
</feature>
<evidence type="ECO:0000256" key="8">
    <source>
        <dbReference type="NCBIfam" id="TIGR00445"/>
    </source>
</evidence>
<dbReference type="PROSITE" id="PS01347">
    <property type="entry name" value="MRAY_1"/>
    <property type="match status" value="1"/>
</dbReference>
<dbReference type="GO" id="GO:0008963">
    <property type="term" value="F:phospho-N-acetylmuramoyl-pentapeptide-transferase activity"/>
    <property type="evidence" value="ECO:0007669"/>
    <property type="project" value="UniProtKB-UniRule"/>
</dbReference>
<comment type="pathway">
    <text evidence="7">Cell wall biogenesis; peptidoglycan biosynthesis.</text>
</comment>
<dbReference type="NCBIfam" id="TIGR00445">
    <property type="entry name" value="mraY"/>
    <property type="match status" value="1"/>
</dbReference>
<keyword evidence="7 9" id="KW-0460">Magnesium</keyword>
<comment type="subcellular location">
    <subcellularLocation>
        <location evidence="7">Cell membrane</location>
        <topology evidence="7">Multi-pass membrane protein</topology>
    </subcellularLocation>
    <subcellularLocation>
        <location evidence="1">Membrane</location>
        <topology evidence="1">Multi-pass membrane protein</topology>
    </subcellularLocation>
</comment>
<dbReference type="EMBL" id="VLKH01000015">
    <property type="protein sequence ID" value="TWH76938.1"/>
    <property type="molecule type" value="Genomic_DNA"/>
</dbReference>
<keyword evidence="6 7" id="KW-0472">Membrane</keyword>
<keyword evidence="11" id="KW-1185">Reference proteome</keyword>
<comment type="catalytic activity">
    <reaction evidence="7">
        <text>UDP-N-acetyl-alpha-D-muramoyl-L-alanyl-gamma-D-glutamyl-meso-2,6-diaminopimeloyl-D-alanyl-D-alanine + di-trans,octa-cis-undecaprenyl phosphate = di-trans,octa-cis-undecaprenyl diphospho-N-acetyl-alpha-D-muramoyl-L-alanyl-D-glutamyl-meso-2,6-diaminopimeloyl-D-alanyl-D-alanine + UMP</text>
        <dbReference type="Rhea" id="RHEA:28386"/>
        <dbReference type="ChEBI" id="CHEBI:57865"/>
        <dbReference type="ChEBI" id="CHEBI:60392"/>
        <dbReference type="ChEBI" id="CHEBI:61386"/>
        <dbReference type="ChEBI" id="CHEBI:61387"/>
        <dbReference type="EC" id="2.7.8.13"/>
    </reaction>
</comment>
<feature type="transmembrane region" description="Helical" evidence="7">
    <location>
        <begin position="78"/>
        <end position="98"/>
    </location>
</feature>
<dbReference type="GO" id="GO:0071555">
    <property type="term" value="P:cell wall organization"/>
    <property type="evidence" value="ECO:0007669"/>
    <property type="project" value="UniProtKB-KW"/>
</dbReference>
<evidence type="ECO:0000313" key="10">
    <source>
        <dbReference type="EMBL" id="TWH76938.1"/>
    </source>
</evidence>
<feature type="transmembrane region" description="Helical" evidence="7">
    <location>
        <begin position="50"/>
        <end position="72"/>
    </location>
</feature>
<dbReference type="PROSITE" id="PS01348">
    <property type="entry name" value="MRAY_2"/>
    <property type="match status" value="1"/>
</dbReference>
<dbReference type="InterPro" id="IPR018480">
    <property type="entry name" value="PNAcMuramoyl-5peptid_Trfase_CS"/>
</dbReference>
<reference evidence="10 11" key="1">
    <citation type="submission" date="2019-07" db="EMBL/GenBank/DDBJ databases">
        <title>Genomic Encyclopedia of Type Strains, Phase I: the one thousand microbial genomes (KMG-I) project.</title>
        <authorList>
            <person name="Kyrpides N."/>
        </authorList>
    </citation>
    <scope>NUCLEOTIDE SEQUENCE [LARGE SCALE GENOMIC DNA]</scope>
    <source>
        <strain evidence="10 11">DSM 13558</strain>
    </source>
</reference>
<dbReference type="PANTHER" id="PTHR22926">
    <property type="entry name" value="PHOSPHO-N-ACETYLMURAMOYL-PENTAPEPTIDE-TRANSFERASE"/>
    <property type="match status" value="1"/>
</dbReference>
<comment type="similarity">
    <text evidence="2 7">Belongs to the glycosyltransferase 4 family. MraY subfamily.</text>
</comment>
<keyword evidence="4 7" id="KW-0812">Transmembrane</keyword>
<dbReference type="GO" id="GO:0051992">
    <property type="term" value="F:UDP-N-acetylmuramoyl-L-alanyl-D-glutamyl-meso-2,6-diaminopimelyl-D-alanyl-D-alanine:undecaprenyl-phosphate transferase activity"/>
    <property type="evidence" value="ECO:0007669"/>
    <property type="project" value="RHEA"/>
</dbReference>
<feature type="transmembrane region" description="Helical" evidence="7">
    <location>
        <begin position="256"/>
        <end position="278"/>
    </location>
</feature>
<dbReference type="Pfam" id="PF10555">
    <property type="entry name" value="MraY_sig1"/>
    <property type="match status" value="1"/>
</dbReference>
<keyword evidence="3 7" id="KW-0808">Transferase</keyword>
<feature type="transmembrane region" description="Helical" evidence="7">
    <location>
        <begin position="177"/>
        <end position="196"/>
    </location>
</feature>
<keyword evidence="7" id="KW-1003">Cell membrane</keyword>
<dbReference type="GO" id="GO:0046872">
    <property type="term" value="F:metal ion binding"/>
    <property type="evidence" value="ECO:0007669"/>
    <property type="project" value="UniProtKB-KW"/>
</dbReference>
<comment type="function">
    <text evidence="7">Catalyzes the initial step of the lipid cycle reactions in the biosynthesis of the cell wall peptidoglycan: transfers peptidoglycan precursor phospho-MurNAc-pentapeptide from UDP-MurNAc-pentapeptide onto the lipid carrier undecaprenyl phosphate, yielding undecaprenyl-pyrophosphoryl-MurNAc-pentapeptide, known as lipid I.</text>
</comment>
<dbReference type="InterPro" id="IPR003524">
    <property type="entry name" value="PNAcMuramoyl-5peptid_Trfase"/>
</dbReference>
<sequence length="324" mass="34932">MQGSGQIIRVIIVSFLIALFLGPVVIPVLKRLKVGQSIREEGPKSHYSKSGTPTMGGIIILLAALIAIATSGYYTQEIWAVMFFIFGFGFIGFLDDYIKVVLKRNLGLRAYQKILGQVVFAVLLALYGSKYSVNGTKLVIPFANAVIDLGVLYIPFVVFVILGTVNAVNLTDGLDGLNTGVTLIVMATFSLITNSLRDTNAIYGGIAIVSAAVTGACLGFLRHNANPAKVFMGDTGSLALGGAVSAVAVLSNMVLLIPIIGGIYFAEALSVIIQVLHYKRTKRRIFKMAPLHHHFEMCGWKETKVVGVFWIVTVILAFIGIYSI</sequence>
<evidence type="ECO:0000256" key="6">
    <source>
        <dbReference type="ARBA" id="ARBA00023136"/>
    </source>
</evidence>
<dbReference type="UniPathway" id="UPA00219"/>
<dbReference type="OrthoDB" id="9805475at2"/>
<keyword evidence="7" id="KW-0133">Cell shape</keyword>
<gene>
    <name evidence="7" type="primary">mraY</name>
    <name evidence="10" type="ORF">LY60_03567</name>
</gene>
<evidence type="ECO:0000256" key="1">
    <source>
        <dbReference type="ARBA" id="ARBA00004141"/>
    </source>
</evidence>
<dbReference type="RefSeq" id="WP_145086902.1">
    <property type="nucleotide sequence ID" value="NZ_DAMBUX010000005.1"/>
</dbReference>
<evidence type="ECO:0000313" key="11">
    <source>
        <dbReference type="Proteomes" id="UP000315343"/>
    </source>
</evidence>
<comment type="caution">
    <text evidence="10">The sequence shown here is derived from an EMBL/GenBank/DDBJ whole genome shotgun (WGS) entry which is preliminary data.</text>
</comment>
<accession>A0A562J157</accession>
<feature type="binding site" evidence="9">
    <location>
        <position position="169"/>
    </location>
    <ligand>
        <name>Mg(2+)</name>
        <dbReference type="ChEBI" id="CHEBI:18420"/>
    </ligand>
</feature>
<proteinExistence type="inferred from homology"/>
<dbReference type="AlphaFoldDB" id="A0A562J157"/>
<keyword evidence="5 7" id="KW-1133">Transmembrane helix</keyword>
<organism evidence="10 11">
    <name type="scientific">Sedimentibacter saalensis</name>
    <dbReference type="NCBI Taxonomy" id="130788"/>
    <lineage>
        <taxon>Bacteria</taxon>
        <taxon>Bacillati</taxon>
        <taxon>Bacillota</taxon>
        <taxon>Tissierellia</taxon>
        <taxon>Sedimentibacter</taxon>
    </lineage>
</organism>
<dbReference type="HAMAP" id="MF_00038">
    <property type="entry name" value="MraY"/>
    <property type="match status" value="1"/>
</dbReference>
<keyword evidence="7" id="KW-0573">Peptidoglycan synthesis</keyword>
<dbReference type="Proteomes" id="UP000315343">
    <property type="component" value="Unassembled WGS sequence"/>
</dbReference>
<name>A0A562J157_9FIRM</name>
<evidence type="ECO:0000256" key="2">
    <source>
        <dbReference type="ARBA" id="ARBA00005583"/>
    </source>
</evidence>
<dbReference type="GO" id="GO:0008360">
    <property type="term" value="P:regulation of cell shape"/>
    <property type="evidence" value="ECO:0007669"/>
    <property type="project" value="UniProtKB-KW"/>
</dbReference>
<evidence type="ECO:0000256" key="7">
    <source>
        <dbReference type="HAMAP-Rule" id="MF_00038"/>
    </source>
</evidence>
<feature type="transmembrane region" description="Helical" evidence="7">
    <location>
        <begin position="305"/>
        <end position="323"/>
    </location>
</feature>
<dbReference type="GO" id="GO:0009252">
    <property type="term" value="P:peptidoglycan biosynthetic process"/>
    <property type="evidence" value="ECO:0007669"/>
    <property type="project" value="UniProtKB-UniRule"/>
</dbReference>
<evidence type="ECO:0000256" key="9">
    <source>
        <dbReference type="PIRSR" id="PIRSR600715-1"/>
    </source>
</evidence>
<dbReference type="GO" id="GO:0051301">
    <property type="term" value="P:cell division"/>
    <property type="evidence" value="ECO:0007669"/>
    <property type="project" value="UniProtKB-KW"/>
</dbReference>
<feature type="transmembrane region" description="Helical" evidence="7">
    <location>
        <begin position="110"/>
        <end position="127"/>
    </location>
</feature>
<dbReference type="Pfam" id="PF00953">
    <property type="entry name" value="Glycos_transf_4"/>
    <property type="match status" value="1"/>
</dbReference>
<feature type="transmembrane region" description="Helical" evidence="7">
    <location>
        <begin position="139"/>
        <end position="165"/>
    </location>
</feature>
<dbReference type="GO" id="GO:0005886">
    <property type="term" value="C:plasma membrane"/>
    <property type="evidence" value="ECO:0007669"/>
    <property type="project" value="UniProtKB-SubCell"/>
</dbReference>
<evidence type="ECO:0000256" key="5">
    <source>
        <dbReference type="ARBA" id="ARBA00022989"/>
    </source>
</evidence>
<evidence type="ECO:0000256" key="3">
    <source>
        <dbReference type="ARBA" id="ARBA00022679"/>
    </source>
</evidence>
<keyword evidence="7" id="KW-0961">Cell wall biogenesis/degradation</keyword>
<dbReference type="EC" id="2.7.8.13" evidence="7 8"/>
<feature type="transmembrane region" description="Helical" evidence="7">
    <location>
        <begin position="202"/>
        <end position="221"/>
    </location>
</feature>
<comment type="cofactor">
    <cofactor evidence="7 9">
        <name>Mg(2+)</name>
        <dbReference type="ChEBI" id="CHEBI:18420"/>
    </cofactor>
</comment>
<evidence type="ECO:0000256" key="4">
    <source>
        <dbReference type="ARBA" id="ARBA00022692"/>
    </source>
</evidence>